<reference evidence="2 3" key="1">
    <citation type="submission" date="2016-10" db="EMBL/GenBank/DDBJ databases">
        <authorList>
            <person name="de Groot N.N."/>
        </authorList>
    </citation>
    <scope>NUCLEOTIDE SEQUENCE [LARGE SCALE GENOMIC DNA]</scope>
    <source>
        <strain evidence="2 3">DSM 18610</strain>
    </source>
</reference>
<gene>
    <name evidence="2" type="ORF">SAMN04488023_12920</name>
</gene>
<feature type="transmembrane region" description="Helical" evidence="1">
    <location>
        <begin position="156"/>
        <end position="181"/>
    </location>
</feature>
<evidence type="ECO:0000313" key="3">
    <source>
        <dbReference type="Proteomes" id="UP000199572"/>
    </source>
</evidence>
<evidence type="ECO:0000313" key="2">
    <source>
        <dbReference type="EMBL" id="SES06590.1"/>
    </source>
</evidence>
<name>A0A1H9UAL5_9SPHI</name>
<keyword evidence="1" id="KW-0812">Transmembrane</keyword>
<evidence type="ECO:0000256" key="1">
    <source>
        <dbReference type="SAM" id="Phobius"/>
    </source>
</evidence>
<dbReference type="RefSeq" id="WP_090887081.1">
    <property type="nucleotide sequence ID" value="NZ_FOGG01000029.1"/>
</dbReference>
<organism evidence="2 3">
    <name type="scientific">Pedobacter rhizosphaerae</name>
    <dbReference type="NCBI Taxonomy" id="390241"/>
    <lineage>
        <taxon>Bacteria</taxon>
        <taxon>Pseudomonadati</taxon>
        <taxon>Bacteroidota</taxon>
        <taxon>Sphingobacteriia</taxon>
        <taxon>Sphingobacteriales</taxon>
        <taxon>Sphingobacteriaceae</taxon>
        <taxon>Pedobacter</taxon>
    </lineage>
</organism>
<dbReference type="EMBL" id="FOGG01000029">
    <property type="protein sequence ID" value="SES06590.1"/>
    <property type="molecule type" value="Genomic_DNA"/>
</dbReference>
<keyword evidence="1" id="KW-0472">Membrane</keyword>
<keyword evidence="1" id="KW-1133">Transmembrane helix</keyword>
<dbReference type="Proteomes" id="UP000199572">
    <property type="component" value="Unassembled WGS sequence"/>
</dbReference>
<accession>A0A1H9UAL5</accession>
<dbReference type="AlphaFoldDB" id="A0A1H9UAL5"/>
<protein>
    <submittedName>
        <fullName evidence="2">Uncharacterized protein</fullName>
    </submittedName>
</protein>
<dbReference type="OrthoDB" id="1356233at2"/>
<keyword evidence="3" id="KW-1185">Reference proteome</keyword>
<sequence>MNLLEYSDALFKAQPALKLKSEYTSDYKQKIYSNVNIFRKTIEGLEEVTPLKPVLEKLKKTAIFASTGDTVTTTSSSEVEDILTDLKSKINLLNEMIHASKLFGREDLLYVKLPEFKSFDELAKFSKDLQKAIEIPITDTAINGEVNIIGADQGSVILYVALGTIAAVKLIAGICWSAAVIKKKNAEANMFVEHAKTLELKNEALDSIIEAQKKQLRNIADSEANALANGLLNHNDPETIGRLKLSMEIITNLIDKGGKILPMTKDEDIQKSFPNYNALDLIESSIRQIQPGNRNN</sequence>
<proteinExistence type="predicted"/>